<dbReference type="EMBL" id="DWVZ01000150">
    <property type="protein sequence ID" value="HJC64177.1"/>
    <property type="molecule type" value="Genomic_DNA"/>
</dbReference>
<organism evidence="13 14">
    <name type="scientific">Candidatus Blautia merdavium</name>
    <dbReference type="NCBI Taxonomy" id="2838494"/>
    <lineage>
        <taxon>Bacteria</taxon>
        <taxon>Bacillati</taxon>
        <taxon>Bacillota</taxon>
        <taxon>Clostridia</taxon>
        <taxon>Lachnospirales</taxon>
        <taxon>Lachnospiraceae</taxon>
        <taxon>Blautia</taxon>
    </lineage>
</organism>
<comment type="function">
    <text evidence="1">Removes C-terminal D-alanyl residues from sugar-peptide cell wall precursors.</text>
</comment>
<dbReference type="SUPFAM" id="SSF56601">
    <property type="entry name" value="beta-lactamase/transpeptidase-like"/>
    <property type="match status" value="1"/>
</dbReference>
<dbReference type="PRINTS" id="PR00725">
    <property type="entry name" value="DADACBPTASE1"/>
</dbReference>
<sequence length="405" mass="44290">MKTGVAAVLVFLLLQAAVPAQAGEILEPQNLYALSAVLLDGESGRVLYEKEGQVPRPMASTTKIMTCILVLENGNLTDQAVTSAYAASMPKVHLGAAAGEAFYVKDLLYSLMLESHNDSAVILAEHVGGSREAFAEKMNEKAEELGCKDTYFITPNGLDAQEETEDGVKTHSTTAEDLARIMKYCIKDSPKAEEFLEITRTPSYSFSDVSGNRSFSCVNHNAFLTMMEGALSGKTGFTANAGYCYVGALEDQGRTFIVALLGCGWPNHKSYKWADTRKLMEYGIENYEFHSFSEAVLPAIPQSLPVQDGQSTALGQTAQAALTHIRQEDQKFLLRKDETMETVYEGVSALTAPVQAGEKVGELTYRVGEEIWRTEEVVTAGAVEKIDFPWCLKQTMEKLTEGPAW</sequence>
<feature type="binding site" evidence="9">
    <location>
        <position position="234"/>
    </location>
    <ligand>
        <name>substrate</name>
    </ligand>
</feature>
<dbReference type="InterPro" id="IPR015956">
    <property type="entry name" value="Peniciliin-bd_prot_C_sf"/>
</dbReference>
<feature type="chain" id="PRO_5038801810" evidence="11">
    <location>
        <begin position="23"/>
        <end position="405"/>
    </location>
</feature>
<comment type="similarity">
    <text evidence="2 10">Belongs to the peptidase S11 family.</text>
</comment>
<dbReference type="Pfam" id="PF00768">
    <property type="entry name" value="Peptidase_S11"/>
    <property type="match status" value="1"/>
</dbReference>
<keyword evidence="6" id="KW-0573">Peptidoglycan synthesis</keyword>
<keyword evidence="7" id="KW-0961">Cell wall biogenesis/degradation</keyword>
<feature type="active site" description="Proton acceptor" evidence="8">
    <location>
        <position position="63"/>
    </location>
</feature>
<dbReference type="InterPro" id="IPR001967">
    <property type="entry name" value="Peptidase_S11_N"/>
</dbReference>
<evidence type="ECO:0000256" key="1">
    <source>
        <dbReference type="ARBA" id="ARBA00003217"/>
    </source>
</evidence>
<reference evidence="13" key="1">
    <citation type="journal article" date="2021" name="PeerJ">
        <title>Extensive microbial diversity within the chicken gut microbiome revealed by metagenomics and culture.</title>
        <authorList>
            <person name="Gilroy R."/>
            <person name="Ravi A."/>
            <person name="Getino M."/>
            <person name="Pursley I."/>
            <person name="Horton D.L."/>
            <person name="Alikhan N.F."/>
            <person name="Baker D."/>
            <person name="Gharbi K."/>
            <person name="Hall N."/>
            <person name="Watson M."/>
            <person name="Adriaenssens E.M."/>
            <person name="Foster-Nyarko E."/>
            <person name="Jarju S."/>
            <person name="Secka A."/>
            <person name="Antonio M."/>
            <person name="Oren A."/>
            <person name="Chaudhuri R.R."/>
            <person name="La Ragione R."/>
            <person name="Hildebrand F."/>
            <person name="Pallen M.J."/>
        </authorList>
    </citation>
    <scope>NUCLEOTIDE SEQUENCE</scope>
    <source>
        <strain evidence="13">ChiBcec2-3848</strain>
    </source>
</reference>
<evidence type="ECO:0000256" key="4">
    <source>
        <dbReference type="ARBA" id="ARBA00022801"/>
    </source>
</evidence>
<gene>
    <name evidence="13" type="ORF">H9753_11255</name>
</gene>
<name>A0A9D2PNA2_9FIRM</name>
<keyword evidence="13" id="KW-0645">Protease</keyword>
<dbReference type="Gene3D" id="2.60.410.10">
    <property type="entry name" value="D-Ala-D-Ala carboxypeptidase, C-terminal domain"/>
    <property type="match status" value="1"/>
</dbReference>
<evidence type="ECO:0000256" key="11">
    <source>
        <dbReference type="SAM" id="SignalP"/>
    </source>
</evidence>
<comment type="caution">
    <text evidence="13">The sequence shown here is derived from an EMBL/GenBank/DDBJ whole genome shotgun (WGS) entry which is preliminary data.</text>
</comment>
<dbReference type="InterPro" id="IPR012338">
    <property type="entry name" value="Beta-lactam/transpept-like"/>
</dbReference>
<proteinExistence type="inferred from homology"/>
<keyword evidence="4" id="KW-0378">Hydrolase</keyword>
<dbReference type="GO" id="GO:0006508">
    <property type="term" value="P:proteolysis"/>
    <property type="evidence" value="ECO:0007669"/>
    <property type="project" value="InterPro"/>
</dbReference>
<dbReference type="GO" id="GO:0009002">
    <property type="term" value="F:serine-type D-Ala-D-Ala carboxypeptidase activity"/>
    <property type="evidence" value="ECO:0007669"/>
    <property type="project" value="InterPro"/>
</dbReference>
<evidence type="ECO:0000256" key="10">
    <source>
        <dbReference type="RuleBase" id="RU004016"/>
    </source>
</evidence>
<dbReference type="Gene3D" id="3.40.710.10">
    <property type="entry name" value="DD-peptidase/beta-lactamase superfamily"/>
    <property type="match status" value="1"/>
</dbReference>
<dbReference type="InterPro" id="IPR037167">
    <property type="entry name" value="Peptidase_S11_C_sf"/>
</dbReference>
<evidence type="ECO:0000256" key="7">
    <source>
        <dbReference type="ARBA" id="ARBA00023316"/>
    </source>
</evidence>
<keyword evidence="5" id="KW-0133">Cell shape</keyword>
<protein>
    <submittedName>
        <fullName evidence="13">D-alanyl-D-alanine carboxypeptidase</fullName>
    </submittedName>
</protein>
<feature type="domain" description="Peptidase S11 D-alanyl-D-alanine carboxypeptidase A N-terminal" evidence="12">
    <location>
        <begin position="28"/>
        <end position="262"/>
    </location>
</feature>
<evidence type="ECO:0000256" key="5">
    <source>
        <dbReference type="ARBA" id="ARBA00022960"/>
    </source>
</evidence>
<dbReference type="PANTHER" id="PTHR21581">
    <property type="entry name" value="D-ALANYL-D-ALANINE CARBOXYPEPTIDASE"/>
    <property type="match status" value="1"/>
</dbReference>
<feature type="active site" evidence="8">
    <location>
        <position position="115"/>
    </location>
</feature>
<dbReference type="GO" id="GO:0071555">
    <property type="term" value="P:cell wall organization"/>
    <property type="evidence" value="ECO:0007669"/>
    <property type="project" value="UniProtKB-KW"/>
</dbReference>
<keyword evidence="3 11" id="KW-0732">Signal</keyword>
<evidence type="ECO:0000256" key="8">
    <source>
        <dbReference type="PIRSR" id="PIRSR618044-1"/>
    </source>
</evidence>
<dbReference type="GO" id="GO:0009252">
    <property type="term" value="P:peptidoglycan biosynthetic process"/>
    <property type="evidence" value="ECO:0007669"/>
    <property type="project" value="UniProtKB-KW"/>
</dbReference>
<dbReference type="InterPro" id="IPR018044">
    <property type="entry name" value="Peptidase_S11"/>
</dbReference>
<feature type="active site" description="Acyl-ester intermediate" evidence="8">
    <location>
        <position position="60"/>
    </location>
</feature>
<dbReference type="PANTHER" id="PTHR21581:SF33">
    <property type="entry name" value="D-ALANYL-D-ALANINE CARBOXYPEPTIDASE DACB"/>
    <property type="match status" value="1"/>
</dbReference>
<reference evidence="13" key="2">
    <citation type="submission" date="2021-04" db="EMBL/GenBank/DDBJ databases">
        <authorList>
            <person name="Gilroy R."/>
        </authorList>
    </citation>
    <scope>NUCLEOTIDE SEQUENCE</scope>
    <source>
        <strain evidence="13">ChiBcec2-3848</strain>
    </source>
</reference>
<keyword evidence="13" id="KW-0121">Carboxypeptidase</keyword>
<dbReference type="AlphaFoldDB" id="A0A9D2PNA2"/>
<accession>A0A9D2PNA2</accession>
<evidence type="ECO:0000256" key="3">
    <source>
        <dbReference type="ARBA" id="ARBA00022729"/>
    </source>
</evidence>
<evidence type="ECO:0000256" key="9">
    <source>
        <dbReference type="PIRSR" id="PIRSR618044-2"/>
    </source>
</evidence>
<evidence type="ECO:0000256" key="6">
    <source>
        <dbReference type="ARBA" id="ARBA00022984"/>
    </source>
</evidence>
<dbReference type="SUPFAM" id="SSF69189">
    <property type="entry name" value="Penicillin-binding protein associated domain"/>
    <property type="match status" value="1"/>
</dbReference>
<dbReference type="GO" id="GO:0008360">
    <property type="term" value="P:regulation of cell shape"/>
    <property type="evidence" value="ECO:0007669"/>
    <property type="project" value="UniProtKB-KW"/>
</dbReference>
<evidence type="ECO:0000259" key="12">
    <source>
        <dbReference type="Pfam" id="PF00768"/>
    </source>
</evidence>
<evidence type="ECO:0000256" key="2">
    <source>
        <dbReference type="ARBA" id="ARBA00007164"/>
    </source>
</evidence>
<dbReference type="Proteomes" id="UP000823886">
    <property type="component" value="Unassembled WGS sequence"/>
</dbReference>
<evidence type="ECO:0000313" key="13">
    <source>
        <dbReference type="EMBL" id="HJC64177.1"/>
    </source>
</evidence>
<feature type="signal peptide" evidence="11">
    <location>
        <begin position="1"/>
        <end position="22"/>
    </location>
</feature>
<evidence type="ECO:0000313" key="14">
    <source>
        <dbReference type="Proteomes" id="UP000823886"/>
    </source>
</evidence>